<evidence type="ECO:0000313" key="2">
    <source>
        <dbReference type="Proteomes" id="UP000002613"/>
    </source>
</evidence>
<reference evidence="1 2" key="2">
    <citation type="journal article" date="2011" name="Stand. Genomic Sci.">
        <title>Complete genome sequence of Ferroglobus placidus AEDII12DO.</title>
        <authorList>
            <person name="Anderson I."/>
            <person name="Risso C."/>
            <person name="Holmes D."/>
            <person name="Lucas S."/>
            <person name="Copeland A."/>
            <person name="Lapidus A."/>
            <person name="Cheng J.F."/>
            <person name="Bruce D."/>
            <person name="Goodwin L."/>
            <person name="Pitluck S."/>
            <person name="Saunders E."/>
            <person name="Brettin T."/>
            <person name="Detter J.C."/>
            <person name="Han C."/>
            <person name="Tapia R."/>
            <person name="Larimer F."/>
            <person name="Land M."/>
            <person name="Hauser L."/>
            <person name="Woyke T."/>
            <person name="Lovley D."/>
            <person name="Kyrpides N."/>
            <person name="Ivanova N."/>
        </authorList>
    </citation>
    <scope>NUCLEOTIDE SEQUENCE [LARGE SCALE GENOMIC DNA]</scope>
    <source>
        <strain evidence="2">DSM 10642 / AEDII12DO</strain>
    </source>
</reference>
<sequence length="149" mass="17151">MSELTEVQFCKNCLSCRYIVRGRSWEGYYEWERLGFIDQRSYEDGMMEAVCSRCGGEEFIVVWTSENIEGIIESALQRYRLDSKDHFEDVALAAVLLASAGKGGAELRQYDFLSDLWVGEDFEDFEDLLSRAPKQQLERAKRALLGILL</sequence>
<accession>D3S378</accession>
<organism evidence="1 2">
    <name type="scientific">Ferroglobus placidus (strain DSM 10642 / AEDII12DO)</name>
    <dbReference type="NCBI Taxonomy" id="589924"/>
    <lineage>
        <taxon>Archaea</taxon>
        <taxon>Methanobacteriati</taxon>
        <taxon>Methanobacteriota</taxon>
        <taxon>Archaeoglobi</taxon>
        <taxon>Archaeoglobales</taxon>
        <taxon>Archaeoglobaceae</taxon>
        <taxon>Ferroglobus</taxon>
    </lineage>
</organism>
<dbReference type="Proteomes" id="UP000002613">
    <property type="component" value="Chromosome"/>
</dbReference>
<dbReference type="EMBL" id="CP001899">
    <property type="protein sequence ID" value="ADC64711.1"/>
    <property type="molecule type" value="Genomic_DNA"/>
</dbReference>
<dbReference type="AlphaFoldDB" id="D3S378"/>
<protein>
    <submittedName>
        <fullName evidence="1">Uncharacterized protein</fullName>
    </submittedName>
</protein>
<dbReference type="RefSeq" id="WP_012965057.1">
    <property type="nucleotide sequence ID" value="NC_013849.1"/>
</dbReference>
<proteinExistence type="predicted"/>
<name>D3S378_FERPA</name>
<reference evidence="2" key="1">
    <citation type="submission" date="2010-02" db="EMBL/GenBank/DDBJ databases">
        <title>Complete sequence of Ferroglobus placidus DSM 10642.</title>
        <authorList>
            <consortium name="US DOE Joint Genome Institute"/>
            <person name="Lucas S."/>
            <person name="Copeland A."/>
            <person name="Lapidus A."/>
            <person name="Cheng J.-F."/>
            <person name="Bruce D."/>
            <person name="Goodwin L."/>
            <person name="Pitluck S."/>
            <person name="Saunders E."/>
            <person name="Brettin T."/>
            <person name="Detter J.C."/>
            <person name="Han C."/>
            <person name="Tapia R."/>
            <person name="Larimer F."/>
            <person name="Land M."/>
            <person name="Hauser L."/>
            <person name="Kyrpides N."/>
            <person name="Ivanova N."/>
            <person name="Holmes D."/>
            <person name="Lovley D."/>
            <person name="Kyrpides N."/>
            <person name="Anderson I.J."/>
            <person name="Woyke T."/>
        </authorList>
    </citation>
    <scope>NUCLEOTIDE SEQUENCE [LARGE SCALE GENOMIC DNA]</scope>
    <source>
        <strain evidence="2">DSM 10642 / AEDII12DO</strain>
    </source>
</reference>
<dbReference type="PaxDb" id="589924-Ferp_0537"/>
<dbReference type="HOGENOM" id="CLU_1745477_0_0_2"/>
<evidence type="ECO:0000313" key="1">
    <source>
        <dbReference type="EMBL" id="ADC64711.1"/>
    </source>
</evidence>
<dbReference type="KEGG" id="fpl:Ferp_0537"/>
<dbReference type="GeneID" id="8778038"/>
<dbReference type="STRING" id="589924.Ferp_0537"/>
<keyword evidence="2" id="KW-1185">Reference proteome</keyword>
<gene>
    <name evidence="1" type="ordered locus">Ferp_0537</name>
</gene>